<protein>
    <submittedName>
        <fullName evidence="4">Type II CAAX endopeptidase family protein</fullName>
    </submittedName>
</protein>
<evidence type="ECO:0000313" key="5">
    <source>
        <dbReference type="Proteomes" id="UP001183410"/>
    </source>
</evidence>
<feature type="transmembrane region" description="Helical" evidence="2">
    <location>
        <begin position="131"/>
        <end position="150"/>
    </location>
</feature>
<feature type="compositionally biased region" description="Gly residues" evidence="1">
    <location>
        <begin position="297"/>
        <end position="307"/>
    </location>
</feature>
<feature type="transmembrane region" description="Helical" evidence="2">
    <location>
        <begin position="197"/>
        <end position="218"/>
    </location>
</feature>
<dbReference type="EMBL" id="JAVREO010000003">
    <property type="protein sequence ID" value="MDT0266077.1"/>
    <property type="molecule type" value="Genomic_DNA"/>
</dbReference>
<name>A0ABU2JMD3_9ACTN</name>
<proteinExistence type="predicted"/>
<evidence type="ECO:0000256" key="2">
    <source>
        <dbReference type="SAM" id="Phobius"/>
    </source>
</evidence>
<keyword evidence="2" id="KW-1133">Transmembrane helix</keyword>
<dbReference type="InterPro" id="IPR003675">
    <property type="entry name" value="Rce1/LyrA-like_dom"/>
</dbReference>
<feature type="transmembrane region" description="Helical" evidence="2">
    <location>
        <begin position="225"/>
        <end position="246"/>
    </location>
</feature>
<evidence type="ECO:0000313" key="4">
    <source>
        <dbReference type="EMBL" id="MDT0266077.1"/>
    </source>
</evidence>
<dbReference type="PANTHER" id="PTHR35797:SF1">
    <property type="entry name" value="PROTEASE"/>
    <property type="match status" value="1"/>
</dbReference>
<feature type="transmembrane region" description="Helical" evidence="2">
    <location>
        <begin position="90"/>
        <end position="111"/>
    </location>
</feature>
<evidence type="ECO:0000259" key="3">
    <source>
        <dbReference type="Pfam" id="PF02517"/>
    </source>
</evidence>
<reference evidence="5" key="1">
    <citation type="submission" date="2023-07" db="EMBL/GenBank/DDBJ databases">
        <title>30 novel species of actinomycetes from the DSMZ collection.</title>
        <authorList>
            <person name="Nouioui I."/>
        </authorList>
    </citation>
    <scope>NUCLEOTIDE SEQUENCE [LARGE SCALE GENOMIC DNA]</scope>
    <source>
        <strain evidence="5">DSM 44915</strain>
    </source>
</reference>
<dbReference type="PANTHER" id="PTHR35797">
    <property type="entry name" value="PROTEASE-RELATED"/>
    <property type="match status" value="1"/>
</dbReference>
<keyword evidence="5" id="KW-1185">Reference proteome</keyword>
<dbReference type="Pfam" id="PF02517">
    <property type="entry name" value="Rce1-like"/>
    <property type="match status" value="1"/>
</dbReference>
<accession>A0ABU2JMD3</accession>
<feature type="transmembrane region" description="Helical" evidence="2">
    <location>
        <begin position="50"/>
        <end position="70"/>
    </location>
</feature>
<dbReference type="RefSeq" id="WP_311666055.1">
    <property type="nucleotide sequence ID" value="NZ_JAVREO010000003.1"/>
</dbReference>
<keyword evidence="2" id="KW-0812">Transmembrane</keyword>
<comment type="caution">
    <text evidence="4">The sequence shown here is derived from an EMBL/GenBank/DDBJ whole genome shotgun (WGS) entry which is preliminary data.</text>
</comment>
<feature type="domain" description="CAAX prenyl protease 2/Lysostaphin resistance protein A-like" evidence="3">
    <location>
        <begin position="135"/>
        <end position="238"/>
    </location>
</feature>
<dbReference type="Proteomes" id="UP001183410">
    <property type="component" value="Unassembled WGS sequence"/>
</dbReference>
<evidence type="ECO:0000256" key="1">
    <source>
        <dbReference type="SAM" id="MobiDB-lite"/>
    </source>
</evidence>
<feature type="transmembrane region" description="Helical" evidence="2">
    <location>
        <begin position="171"/>
        <end position="191"/>
    </location>
</feature>
<feature type="transmembrane region" description="Helical" evidence="2">
    <location>
        <begin position="21"/>
        <end position="38"/>
    </location>
</feature>
<gene>
    <name evidence="4" type="ORF">RM844_07185</name>
</gene>
<feature type="transmembrane region" description="Helical" evidence="2">
    <location>
        <begin position="258"/>
        <end position="278"/>
    </location>
</feature>
<feature type="region of interest" description="Disordered" evidence="1">
    <location>
        <begin position="291"/>
        <end position="318"/>
    </location>
</feature>
<sequence>MNAVPLLDTAAPSDSARRRGLVAFFAIAFGGAWLWVLGANALGQSLVNPLVQLPFAFMPALGAIVARRWVTREGFADAGLGLRLRGAWPYYVAAWLGPLAITAGAAGTAVLLGLWDGDLAPLRDALPGVPWWLTVLLLVSVMPLLAPVYWGEEFGWTSYLRPRVGGGQLRSITVTGLIWAVWHYPLAFVGYVEFGNVGAGLLVWTVSFLLQEMLLAWLFIRSGSIWTAALAHAGNNMVLSLLLAVLMEDPDGGDRLGATTLTWLPIIPMALLCGWLLWRGAFRDAARKSPRRHAREGFGGEGCGPAGRRGRSGPPGPR</sequence>
<keyword evidence="2" id="KW-0472">Membrane</keyword>
<organism evidence="4 5">
    <name type="scientific">Streptomyces chisholmiae</name>
    <dbReference type="NCBI Taxonomy" id="3075540"/>
    <lineage>
        <taxon>Bacteria</taxon>
        <taxon>Bacillati</taxon>
        <taxon>Actinomycetota</taxon>
        <taxon>Actinomycetes</taxon>
        <taxon>Kitasatosporales</taxon>
        <taxon>Streptomycetaceae</taxon>
        <taxon>Streptomyces</taxon>
    </lineage>
</organism>
<dbReference type="InterPro" id="IPR042150">
    <property type="entry name" value="MmRce1-like"/>
</dbReference>